<gene>
    <name evidence="3" type="ORF">OEG82_11380</name>
</gene>
<feature type="transmembrane region" description="Helical" evidence="1">
    <location>
        <begin position="93"/>
        <end position="112"/>
    </location>
</feature>
<keyword evidence="1" id="KW-1133">Transmembrane helix</keyword>
<organism evidence="3 4">
    <name type="scientific">Hoeflea ulvae</name>
    <dbReference type="NCBI Taxonomy" id="2983764"/>
    <lineage>
        <taxon>Bacteria</taxon>
        <taxon>Pseudomonadati</taxon>
        <taxon>Pseudomonadota</taxon>
        <taxon>Alphaproteobacteria</taxon>
        <taxon>Hyphomicrobiales</taxon>
        <taxon>Rhizobiaceae</taxon>
        <taxon>Hoeflea</taxon>
    </lineage>
</organism>
<dbReference type="InterPro" id="IPR050879">
    <property type="entry name" value="Acyltransferase_3"/>
</dbReference>
<dbReference type="InterPro" id="IPR002656">
    <property type="entry name" value="Acyl_transf_3_dom"/>
</dbReference>
<name>A0ABT3YFF3_9HYPH</name>
<sequence length="363" mass="40260">MSGPGFSSQPDAALLSVQYLRAAAALVVMFFHVSVLTQETWGLDPERVDHVGAAGVDLFFVISGFIMAMIVARQGAFDGKDFWIRRIARIVPAYWVITFFVFALAALLPSLFQTTTAELLHLLLSLSFLAVDSGDGSTVPMLGVGWTLNYEMFFYAIVALTAGLFADRRLLGTSGVIIALVLAGVLIDPANPTLAFYTNPILLEFVFGVFVFRIWLRARSRKVGLAPLVVLVAGVLLLVWQWERPLVDWRPYYWGLPATAVLYGALQVVTFKSAFLARLGDWSYALYLTHVFVVTFYIKFVVPLRVLGDMPWEIHYLVMTILAFGVAAGFYTLVERPLSRWVLNRLRPATPEPQRAAATGPAE</sequence>
<reference evidence="3" key="1">
    <citation type="submission" date="2022-10" db="EMBL/GenBank/DDBJ databases">
        <title>Hoeflea sp. J2-29, isolated from marine algae.</title>
        <authorList>
            <person name="Kristyanto S."/>
            <person name="Kim J.M."/>
            <person name="Jeon C.O."/>
        </authorList>
    </citation>
    <scope>NUCLEOTIDE SEQUENCE</scope>
    <source>
        <strain evidence="3">J2-29</strain>
    </source>
</reference>
<keyword evidence="3" id="KW-0012">Acyltransferase</keyword>
<keyword evidence="1" id="KW-0472">Membrane</keyword>
<feature type="domain" description="Acyltransferase 3" evidence="2">
    <location>
        <begin position="16"/>
        <end position="330"/>
    </location>
</feature>
<protein>
    <submittedName>
        <fullName evidence="3">Acyltransferase</fullName>
    </submittedName>
</protein>
<dbReference type="PANTHER" id="PTHR23028:SF131">
    <property type="entry name" value="BLR2367 PROTEIN"/>
    <property type="match status" value="1"/>
</dbReference>
<keyword evidence="1" id="KW-0812">Transmembrane</keyword>
<evidence type="ECO:0000313" key="3">
    <source>
        <dbReference type="EMBL" id="MCY0094625.1"/>
    </source>
</evidence>
<dbReference type="PANTHER" id="PTHR23028">
    <property type="entry name" value="ACETYLTRANSFERASE"/>
    <property type="match status" value="1"/>
</dbReference>
<keyword evidence="3" id="KW-0808">Transferase</keyword>
<feature type="transmembrane region" description="Helical" evidence="1">
    <location>
        <begin position="314"/>
        <end position="334"/>
    </location>
</feature>
<evidence type="ECO:0000256" key="1">
    <source>
        <dbReference type="SAM" id="Phobius"/>
    </source>
</evidence>
<feature type="transmembrane region" description="Helical" evidence="1">
    <location>
        <begin position="12"/>
        <end position="31"/>
    </location>
</feature>
<evidence type="ECO:0000259" key="2">
    <source>
        <dbReference type="Pfam" id="PF01757"/>
    </source>
</evidence>
<feature type="transmembrane region" description="Helical" evidence="1">
    <location>
        <begin position="170"/>
        <end position="188"/>
    </location>
</feature>
<feature type="transmembrane region" description="Helical" evidence="1">
    <location>
        <begin position="223"/>
        <end position="242"/>
    </location>
</feature>
<dbReference type="RefSeq" id="WP_267612564.1">
    <property type="nucleotide sequence ID" value="NZ_JAOVZQ010000001.1"/>
</dbReference>
<dbReference type="EMBL" id="JAOVZQ010000001">
    <property type="protein sequence ID" value="MCY0094625.1"/>
    <property type="molecule type" value="Genomic_DNA"/>
</dbReference>
<feature type="transmembrane region" description="Helical" evidence="1">
    <location>
        <begin position="284"/>
        <end position="302"/>
    </location>
</feature>
<accession>A0ABT3YFF3</accession>
<feature type="transmembrane region" description="Helical" evidence="1">
    <location>
        <begin position="51"/>
        <end position="72"/>
    </location>
</feature>
<feature type="transmembrane region" description="Helical" evidence="1">
    <location>
        <begin position="194"/>
        <end position="216"/>
    </location>
</feature>
<keyword evidence="4" id="KW-1185">Reference proteome</keyword>
<comment type="caution">
    <text evidence="3">The sequence shown here is derived from an EMBL/GenBank/DDBJ whole genome shotgun (WGS) entry which is preliminary data.</text>
</comment>
<proteinExistence type="predicted"/>
<dbReference type="GO" id="GO:0016746">
    <property type="term" value="F:acyltransferase activity"/>
    <property type="evidence" value="ECO:0007669"/>
    <property type="project" value="UniProtKB-KW"/>
</dbReference>
<evidence type="ECO:0000313" key="4">
    <source>
        <dbReference type="Proteomes" id="UP001081283"/>
    </source>
</evidence>
<dbReference type="Proteomes" id="UP001081283">
    <property type="component" value="Unassembled WGS sequence"/>
</dbReference>
<dbReference type="Pfam" id="PF01757">
    <property type="entry name" value="Acyl_transf_3"/>
    <property type="match status" value="1"/>
</dbReference>
<feature type="transmembrane region" description="Helical" evidence="1">
    <location>
        <begin position="254"/>
        <end position="277"/>
    </location>
</feature>
<feature type="transmembrane region" description="Helical" evidence="1">
    <location>
        <begin position="148"/>
        <end position="165"/>
    </location>
</feature>